<dbReference type="EMBL" id="CAJFDH010000002">
    <property type="protein sequence ID" value="CAD5212229.1"/>
    <property type="molecule type" value="Genomic_DNA"/>
</dbReference>
<protein>
    <submittedName>
        <fullName evidence="1">Uncharacterized protein</fullName>
    </submittedName>
</protein>
<evidence type="ECO:0000313" key="1">
    <source>
        <dbReference type="EMBL" id="CAD5212229.1"/>
    </source>
</evidence>
<name>A0A811K8Z6_9BILA</name>
<gene>
    <name evidence="1" type="ORF">BOKJ2_LOCUS4098</name>
</gene>
<reference evidence="1" key="1">
    <citation type="submission" date="2020-09" db="EMBL/GenBank/DDBJ databases">
        <authorList>
            <person name="Kikuchi T."/>
        </authorList>
    </citation>
    <scope>NUCLEOTIDE SEQUENCE</scope>
    <source>
        <strain evidence="1">SH1</strain>
    </source>
</reference>
<dbReference type="AlphaFoldDB" id="A0A811K8Z6"/>
<accession>A0A811K8Z6</accession>
<dbReference type="Proteomes" id="UP000783686">
    <property type="component" value="Unassembled WGS sequence"/>
</dbReference>
<comment type="caution">
    <text evidence="1">The sequence shown here is derived from an EMBL/GenBank/DDBJ whole genome shotgun (WGS) entry which is preliminary data.</text>
</comment>
<dbReference type="OrthoDB" id="10577548at2759"/>
<proteinExistence type="predicted"/>
<evidence type="ECO:0000313" key="2">
    <source>
        <dbReference type="Proteomes" id="UP000614601"/>
    </source>
</evidence>
<keyword evidence="2" id="KW-1185">Reference proteome</keyword>
<dbReference type="EMBL" id="CAJFCW020000002">
    <property type="protein sequence ID" value="CAG9095336.1"/>
    <property type="molecule type" value="Genomic_DNA"/>
</dbReference>
<organism evidence="1 2">
    <name type="scientific">Bursaphelenchus okinawaensis</name>
    <dbReference type="NCBI Taxonomy" id="465554"/>
    <lineage>
        <taxon>Eukaryota</taxon>
        <taxon>Metazoa</taxon>
        <taxon>Ecdysozoa</taxon>
        <taxon>Nematoda</taxon>
        <taxon>Chromadorea</taxon>
        <taxon>Rhabditida</taxon>
        <taxon>Tylenchina</taxon>
        <taxon>Tylenchomorpha</taxon>
        <taxon>Aphelenchoidea</taxon>
        <taxon>Aphelenchoididae</taxon>
        <taxon>Bursaphelenchus</taxon>
    </lineage>
</organism>
<dbReference type="Proteomes" id="UP000614601">
    <property type="component" value="Unassembled WGS sequence"/>
</dbReference>
<sequence length="225" mass="25574">MSNVPLTEDQIAIEYAKHSVAGIRSECRATAGNVEHELAIGNIVNDNLSKIAKLKENFEKREGLNQKFNSMKALYEALIAKEKEMTRTEKKLKERLDNVVAVKESKVTEFFGLNSGIDASLPHDSFELDQDEISDKIEEICARIQSKERQYGLVIQETRRNYNRYSEEKKRFDGMQMFGSLKDPKQEFGEKSKDSEAPQVLTTSENMSDTVISEHADLNASLYVV</sequence>